<gene>
    <name evidence="2" type="ORF">Ctob_009906</name>
</gene>
<dbReference type="SUPFAM" id="SSF51206">
    <property type="entry name" value="cAMP-binding domain-like"/>
    <property type="match status" value="1"/>
</dbReference>
<dbReference type="InterPro" id="IPR014710">
    <property type="entry name" value="RmlC-like_jellyroll"/>
</dbReference>
<dbReference type="EMBL" id="JWZX01003161">
    <property type="protein sequence ID" value="KOO23734.1"/>
    <property type="molecule type" value="Genomic_DNA"/>
</dbReference>
<dbReference type="PROSITE" id="PS50042">
    <property type="entry name" value="CNMP_BINDING_3"/>
    <property type="match status" value="1"/>
</dbReference>
<protein>
    <recommendedName>
        <fullName evidence="1">Cyclic nucleotide-binding domain-containing protein</fullName>
    </recommendedName>
</protein>
<feature type="domain" description="Cyclic nucleotide-binding" evidence="1">
    <location>
        <begin position="23"/>
        <end position="58"/>
    </location>
</feature>
<dbReference type="InterPro" id="IPR018490">
    <property type="entry name" value="cNMP-bd_dom_sf"/>
</dbReference>
<dbReference type="InterPro" id="IPR000595">
    <property type="entry name" value="cNMP-bd_dom"/>
</dbReference>
<organism evidence="2 3">
    <name type="scientific">Chrysochromulina tobinii</name>
    <dbReference type="NCBI Taxonomy" id="1460289"/>
    <lineage>
        <taxon>Eukaryota</taxon>
        <taxon>Haptista</taxon>
        <taxon>Haptophyta</taxon>
        <taxon>Prymnesiophyceae</taxon>
        <taxon>Prymnesiales</taxon>
        <taxon>Chrysochromulinaceae</taxon>
        <taxon>Chrysochromulina</taxon>
    </lineage>
</organism>
<dbReference type="AlphaFoldDB" id="A0A0M0JAW1"/>
<keyword evidence="3" id="KW-1185">Reference proteome</keyword>
<evidence type="ECO:0000313" key="2">
    <source>
        <dbReference type="EMBL" id="KOO23734.1"/>
    </source>
</evidence>
<name>A0A0M0JAW1_9EUKA</name>
<evidence type="ECO:0000259" key="1">
    <source>
        <dbReference type="PROSITE" id="PS50042"/>
    </source>
</evidence>
<dbReference type="Gene3D" id="2.60.120.10">
    <property type="entry name" value="Jelly Rolls"/>
    <property type="match status" value="1"/>
</dbReference>
<dbReference type="Proteomes" id="UP000037460">
    <property type="component" value="Unassembled WGS sequence"/>
</dbReference>
<accession>A0A0M0JAW1</accession>
<sequence length="178" mass="19759">MNGNARPAIVLARVDPASERPWFGELQLFVRLPRHSTATVLQPARLLRLSPNHFEEFLELLPDFRTFLNRSTRSSAAHAISNREMTLEQSRADEARNRMQSTVSVVWQSGARLGTNAVLGASGAAERSAFAERWERIVTAMLARAGDSDYTKAMATVSFKTTDYIPHGQRSSRDVASA</sequence>
<evidence type="ECO:0000313" key="3">
    <source>
        <dbReference type="Proteomes" id="UP000037460"/>
    </source>
</evidence>
<reference evidence="3" key="1">
    <citation type="journal article" date="2015" name="PLoS Genet.">
        <title>Genome Sequence and Transcriptome Analyses of Chrysochromulina tobin: Metabolic Tools for Enhanced Algal Fitness in the Prominent Order Prymnesiales (Haptophyceae).</title>
        <authorList>
            <person name="Hovde B.T."/>
            <person name="Deodato C.R."/>
            <person name="Hunsperger H.M."/>
            <person name="Ryken S.A."/>
            <person name="Yost W."/>
            <person name="Jha R.K."/>
            <person name="Patterson J."/>
            <person name="Monnat R.J. Jr."/>
            <person name="Barlow S.B."/>
            <person name="Starkenburg S.R."/>
            <person name="Cattolico R.A."/>
        </authorList>
    </citation>
    <scope>NUCLEOTIDE SEQUENCE</scope>
    <source>
        <strain evidence="3">CCMP291</strain>
    </source>
</reference>
<comment type="caution">
    <text evidence="2">The sequence shown here is derived from an EMBL/GenBank/DDBJ whole genome shotgun (WGS) entry which is preliminary data.</text>
</comment>
<proteinExistence type="predicted"/>